<evidence type="ECO:0000313" key="3">
    <source>
        <dbReference type="Proteomes" id="UP001239994"/>
    </source>
</evidence>
<feature type="non-terminal residue" evidence="2">
    <location>
        <position position="1"/>
    </location>
</feature>
<dbReference type="Gene3D" id="3.30.420.10">
    <property type="entry name" value="Ribonuclease H-like superfamily/Ribonuclease H"/>
    <property type="match status" value="1"/>
</dbReference>
<dbReference type="AlphaFoldDB" id="A0AAD9DYH8"/>
<comment type="caution">
    <text evidence="2">The sequence shown here is derived from an EMBL/GenBank/DDBJ whole genome shotgun (WGS) entry which is preliminary data.</text>
</comment>
<accession>A0AAD9DYH8</accession>
<dbReference type="InterPro" id="IPR050951">
    <property type="entry name" value="Retrovirus_Pol_polyprotein"/>
</dbReference>
<evidence type="ECO:0000256" key="1">
    <source>
        <dbReference type="SAM" id="MobiDB-lite"/>
    </source>
</evidence>
<dbReference type="Proteomes" id="UP001239994">
    <property type="component" value="Unassembled WGS sequence"/>
</dbReference>
<dbReference type="PANTHER" id="PTHR37984:SF15">
    <property type="entry name" value="INTEGRASE CATALYTIC DOMAIN-CONTAINING PROTEIN"/>
    <property type="match status" value="1"/>
</dbReference>
<organism evidence="2 3">
    <name type="scientific">Electrophorus voltai</name>
    <dbReference type="NCBI Taxonomy" id="2609070"/>
    <lineage>
        <taxon>Eukaryota</taxon>
        <taxon>Metazoa</taxon>
        <taxon>Chordata</taxon>
        <taxon>Craniata</taxon>
        <taxon>Vertebrata</taxon>
        <taxon>Euteleostomi</taxon>
        <taxon>Actinopterygii</taxon>
        <taxon>Neopterygii</taxon>
        <taxon>Teleostei</taxon>
        <taxon>Ostariophysi</taxon>
        <taxon>Gymnotiformes</taxon>
        <taxon>Gymnotoidei</taxon>
        <taxon>Gymnotidae</taxon>
        <taxon>Electrophorus</taxon>
    </lineage>
</organism>
<dbReference type="EMBL" id="JAROKS010000013">
    <property type="protein sequence ID" value="KAK1797658.1"/>
    <property type="molecule type" value="Genomic_DNA"/>
</dbReference>
<evidence type="ECO:0008006" key="4">
    <source>
        <dbReference type="Google" id="ProtNLM"/>
    </source>
</evidence>
<sequence length="296" mass="32636">ERKYDVGNRELLPVKLALKEWRHWFSMPGHFVALPKLPSAKETAKLLLTQVVRLHGLPSDVMSDRRPQFTSQFWGAFCRLLGAEASLSSGFHPESETARVNQDLEHTLHYLASFCSSSWSEHLLWAEIAHNALWQLSLALCRQETVTSADLSARKVGLAIGQGPSSTWVSSQTRSSLHQAVQGPCSIGPSDPPGPRMVHGAPAYMVKRLLDIWGVHGGVQYLVDWEDMGQRSGPGSPPVTSWTMNSFRLFSGIVRLALGHQELSLPGGGPVRIGTRLRPPPATRGRLYVNHTTNQA</sequence>
<gene>
    <name evidence="2" type="ORF">P4O66_008027</name>
</gene>
<protein>
    <recommendedName>
        <fullName evidence="4">Integrase catalytic domain-containing protein</fullName>
    </recommendedName>
</protein>
<dbReference type="PANTHER" id="PTHR37984">
    <property type="entry name" value="PROTEIN CBG26694"/>
    <property type="match status" value="1"/>
</dbReference>
<proteinExistence type="predicted"/>
<name>A0AAD9DYH8_9TELE</name>
<feature type="region of interest" description="Disordered" evidence="1">
    <location>
        <begin position="271"/>
        <end position="296"/>
    </location>
</feature>
<dbReference type="InterPro" id="IPR012337">
    <property type="entry name" value="RNaseH-like_sf"/>
</dbReference>
<evidence type="ECO:0000313" key="2">
    <source>
        <dbReference type="EMBL" id="KAK1797658.1"/>
    </source>
</evidence>
<dbReference type="GO" id="GO:0003676">
    <property type="term" value="F:nucleic acid binding"/>
    <property type="evidence" value="ECO:0007669"/>
    <property type="project" value="InterPro"/>
</dbReference>
<keyword evidence="3" id="KW-1185">Reference proteome</keyword>
<dbReference type="InterPro" id="IPR036397">
    <property type="entry name" value="RNaseH_sf"/>
</dbReference>
<dbReference type="SUPFAM" id="SSF53098">
    <property type="entry name" value="Ribonuclease H-like"/>
    <property type="match status" value="1"/>
</dbReference>
<reference evidence="2" key="1">
    <citation type="submission" date="2023-03" db="EMBL/GenBank/DDBJ databases">
        <title>Electrophorus voltai genome.</title>
        <authorList>
            <person name="Bian C."/>
        </authorList>
    </citation>
    <scope>NUCLEOTIDE SEQUENCE</scope>
    <source>
        <strain evidence="2">CB-2022</strain>
        <tissue evidence="2">Muscle</tissue>
    </source>
</reference>